<comment type="caution">
    <text evidence="3">The sequence shown here is derived from an EMBL/GenBank/DDBJ whole genome shotgun (WGS) entry which is preliminary data.</text>
</comment>
<dbReference type="InterPro" id="IPR036890">
    <property type="entry name" value="HATPase_C_sf"/>
</dbReference>
<dbReference type="Gene3D" id="3.30.565.10">
    <property type="entry name" value="Histidine kinase-like ATPase, C-terminal domain"/>
    <property type="match status" value="1"/>
</dbReference>
<dbReference type="InterPro" id="IPR050267">
    <property type="entry name" value="Anti-sigma-factor_SerPK"/>
</dbReference>
<dbReference type="PANTHER" id="PTHR35526:SF3">
    <property type="entry name" value="ANTI-SIGMA-F FACTOR RSBW"/>
    <property type="match status" value="1"/>
</dbReference>
<dbReference type="GO" id="GO:0004674">
    <property type="term" value="F:protein serine/threonine kinase activity"/>
    <property type="evidence" value="ECO:0007669"/>
    <property type="project" value="UniProtKB-KW"/>
</dbReference>
<dbReference type="CDD" id="cd16936">
    <property type="entry name" value="HATPase_RsbW-like"/>
    <property type="match status" value="1"/>
</dbReference>
<keyword evidence="1" id="KW-0418">Kinase</keyword>
<evidence type="ECO:0000313" key="4">
    <source>
        <dbReference type="Proteomes" id="UP000555564"/>
    </source>
</evidence>
<evidence type="ECO:0000259" key="2">
    <source>
        <dbReference type="Pfam" id="PF13581"/>
    </source>
</evidence>
<dbReference type="AlphaFoldDB" id="A0A7X0M9E5"/>
<proteinExistence type="predicted"/>
<dbReference type="RefSeq" id="WP_184986396.1">
    <property type="nucleotide sequence ID" value="NZ_BAAALO010000026.1"/>
</dbReference>
<gene>
    <name evidence="3" type="ORF">BJ992_005818</name>
</gene>
<accession>A0A7X0M9E5</accession>
<sequence>MTPDTHRELTLPATADSASRAREEVRDWLGESHPAYEQARLAVSELVTNAIRHPRQDPAQPPGRVNLRLVATTDRVRIEVTDQGRTGVASRPCAQEASPLAEGGRGLLIVDLLSEGRWDTYANPDGPGRTVWCEISVQPVVTIRATGE</sequence>
<evidence type="ECO:0000313" key="3">
    <source>
        <dbReference type="EMBL" id="MBB6476387.1"/>
    </source>
</evidence>
<keyword evidence="4" id="KW-1185">Reference proteome</keyword>
<dbReference type="Proteomes" id="UP000555564">
    <property type="component" value="Unassembled WGS sequence"/>
</dbReference>
<dbReference type="InterPro" id="IPR003594">
    <property type="entry name" value="HATPase_dom"/>
</dbReference>
<dbReference type="EMBL" id="JACHIU010000001">
    <property type="protein sequence ID" value="MBB6476387.1"/>
    <property type="molecule type" value="Genomic_DNA"/>
</dbReference>
<reference evidence="3 4" key="1">
    <citation type="submission" date="2020-08" db="EMBL/GenBank/DDBJ databases">
        <title>Sequencing the genomes of 1000 actinobacteria strains.</title>
        <authorList>
            <person name="Klenk H.-P."/>
        </authorList>
    </citation>
    <scope>NUCLEOTIDE SEQUENCE [LARGE SCALE GENOMIC DNA]</scope>
    <source>
        <strain evidence="3 4">DSM 44936</strain>
    </source>
</reference>
<organism evidence="3 4">
    <name type="scientific">Sphaerisporangium rubeum</name>
    <dbReference type="NCBI Taxonomy" id="321317"/>
    <lineage>
        <taxon>Bacteria</taxon>
        <taxon>Bacillati</taxon>
        <taxon>Actinomycetota</taxon>
        <taxon>Actinomycetes</taxon>
        <taxon>Streptosporangiales</taxon>
        <taxon>Streptosporangiaceae</taxon>
        <taxon>Sphaerisporangium</taxon>
    </lineage>
</organism>
<name>A0A7X0M9E5_9ACTN</name>
<dbReference type="SUPFAM" id="SSF55874">
    <property type="entry name" value="ATPase domain of HSP90 chaperone/DNA topoisomerase II/histidine kinase"/>
    <property type="match status" value="1"/>
</dbReference>
<keyword evidence="1" id="KW-0808">Transferase</keyword>
<dbReference type="Pfam" id="PF13581">
    <property type="entry name" value="HATPase_c_2"/>
    <property type="match status" value="1"/>
</dbReference>
<evidence type="ECO:0000256" key="1">
    <source>
        <dbReference type="ARBA" id="ARBA00022527"/>
    </source>
</evidence>
<keyword evidence="1" id="KW-0723">Serine/threonine-protein kinase</keyword>
<protein>
    <submittedName>
        <fullName evidence="3">Anti-sigma regulatory factor (Ser/Thr protein kinase)</fullName>
    </submittedName>
</protein>
<dbReference type="PANTHER" id="PTHR35526">
    <property type="entry name" value="ANTI-SIGMA-F FACTOR RSBW-RELATED"/>
    <property type="match status" value="1"/>
</dbReference>
<feature type="domain" description="Histidine kinase/HSP90-like ATPase" evidence="2">
    <location>
        <begin position="11"/>
        <end position="114"/>
    </location>
</feature>